<sequence length="67" mass="7098">MSKEGSPQMAKAAPVLSSFASLFMHADTVDVALMALGLVGAIGDGMSMPVMLTIMSHVYNDICRQRP</sequence>
<keyword evidence="7" id="KW-0325">Glycoprotein</keyword>
<reference evidence="8" key="1">
    <citation type="submission" date="2020-10" db="EMBL/GenBank/DDBJ databases">
        <authorList>
            <person name="Han B."/>
            <person name="Lu T."/>
            <person name="Zhao Q."/>
            <person name="Huang X."/>
            <person name="Zhao Y."/>
        </authorList>
    </citation>
    <scope>NUCLEOTIDE SEQUENCE</scope>
</reference>
<dbReference type="GO" id="GO:0005524">
    <property type="term" value="F:ATP binding"/>
    <property type="evidence" value="ECO:0007669"/>
    <property type="project" value="InterPro"/>
</dbReference>
<dbReference type="PANTHER" id="PTHR45136:SF2">
    <property type="entry name" value="ABC TRANSPORTER DOMAIN-CONTAINING PROTEIN"/>
    <property type="match status" value="1"/>
</dbReference>
<comment type="similarity">
    <text evidence="1">Belongs to the ABC transporter superfamily. ABCB family. Multidrug resistance exporter (TC 3.A.1.201) subfamily.</text>
</comment>
<protein>
    <submittedName>
        <fullName evidence="8">Uncharacterized protein</fullName>
    </submittedName>
</protein>
<accession>A0A811PK27</accession>
<evidence type="ECO:0000256" key="1">
    <source>
        <dbReference type="ARBA" id="ARBA00007577"/>
    </source>
</evidence>
<organism evidence="8 9">
    <name type="scientific">Miscanthus lutarioriparius</name>
    <dbReference type="NCBI Taxonomy" id="422564"/>
    <lineage>
        <taxon>Eukaryota</taxon>
        <taxon>Viridiplantae</taxon>
        <taxon>Streptophyta</taxon>
        <taxon>Embryophyta</taxon>
        <taxon>Tracheophyta</taxon>
        <taxon>Spermatophyta</taxon>
        <taxon>Magnoliopsida</taxon>
        <taxon>Liliopsida</taxon>
        <taxon>Poales</taxon>
        <taxon>Poaceae</taxon>
        <taxon>PACMAD clade</taxon>
        <taxon>Panicoideae</taxon>
        <taxon>Andropogonodae</taxon>
        <taxon>Andropogoneae</taxon>
        <taxon>Saccharinae</taxon>
        <taxon>Miscanthus</taxon>
    </lineage>
</organism>
<evidence type="ECO:0000313" key="9">
    <source>
        <dbReference type="Proteomes" id="UP000604825"/>
    </source>
</evidence>
<evidence type="ECO:0000256" key="3">
    <source>
        <dbReference type="ARBA" id="ARBA00022692"/>
    </source>
</evidence>
<comment type="caution">
    <text evidence="8">The sequence shown here is derived from an EMBL/GenBank/DDBJ whole genome shotgun (WGS) entry which is preliminary data.</text>
</comment>
<gene>
    <name evidence="8" type="ORF">NCGR_LOCUS31946</name>
</gene>
<dbReference type="GO" id="GO:0016020">
    <property type="term" value="C:membrane"/>
    <property type="evidence" value="ECO:0007669"/>
    <property type="project" value="InterPro"/>
</dbReference>
<keyword evidence="9" id="KW-1185">Reference proteome</keyword>
<keyword evidence="3" id="KW-0812">Transmembrane</keyword>
<dbReference type="InterPro" id="IPR036640">
    <property type="entry name" value="ABC1_TM_sf"/>
</dbReference>
<keyword evidence="5" id="KW-1133">Transmembrane helix</keyword>
<dbReference type="Proteomes" id="UP000604825">
    <property type="component" value="Unassembled WGS sequence"/>
</dbReference>
<evidence type="ECO:0000313" key="8">
    <source>
        <dbReference type="EMBL" id="CAD6247767.1"/>
    </source>
</evidence>
<evidence type="ECO:0000256" key="4">
    <source>
        <dbReference type="ARBA" id="ARBA00022737"/>
    </source>
</evidence>
<evidence type="ECO:0000256" key="7">
    <source>
        <dbReference type="ARBA" id="ARBA00023180"/>
    </source>
</evidence>
<name>A0A811PK27_9POAL</name>
<evidence type="ECO:0000256" key="5">
    <source>
        <dbReference type="ARBA" id="ARBA00022989"/>
    </source>
</evidence>
<keyword evidence="2" id="KW-0813">Transport</keyword>
<dbReference type="EMBL" id="CAJGYO010000007">
    <property type="protein sequence ID" value="CAD6247767.1"/>
    <property type="molecule type" value="Genomic_DNA"/>
</dbReference>
<dbReference type="Gene3D" id="1.20.1560.10">
    <property type="entry name" value="ABC transporter type 1, transmembrane domain"/>
    <property type="match status" value="1"/>
</dbReference>
<dbReference type="PANTHER" id="PTHR45136">
    <property type="entry name" value="ABC TRANSPORTER DOMAIN-CONTAINING PROTEIN"/>
    <property type="match status" value="1"/>
</dbReference>
<dbReference type="AlphaFoldDB" id="A0A811PK27"/>
<proteinExistence type="inferred from homology"/>
<evidence type="ECO:0000256" key="6">
    <source>
        <dbReference type="ARBA" id="ARBA00023136"/>
    </source>
</evidence>
<keyword evidence="4" id="KW-0677">Repeat</keyword>
<dbReference type="OrthoDB" id="683561at2759"/>
<keyword evidence="6" id="KW-0472">Membrane</keyword>
<evidence type="ECO:0000256" key="2">
    <source>
        <dbReference type="ARBA" id="ARBA00022448"/>
    </source>
</evidence>